<dbReference type="PATRIC" id="fig|134601.6.peg.1164"/>
<keyword evidence="2" id="KW-0378">Hydrolase</keyword>
<dbReference type="Proteomes" id="UP000062255">
    <property type="component" value="Chromosome"/>
</dbReference>
<sequence>MSEQIAAQHLSLHHLTRLNATPVELVDAAADGGFDMCGVRIVPVDKGERVFDLVGDSQLRRRFARRLHERGVRLLDVEAVWIRPETEVKSLVPALRTAAELGAQYVLTVGYDENRTRLVDTLGQFADRAAEYGLTVPIEFITYSAITGLADAVDVTRAVGRGNLAVLIDFLQFFRAGAEWDVLAGIPTSALPYAQISDGPAAAPPTVDALRREARSARMVPGTGELDLERLIAALPPGIPLSVEAPTVELAEQPLGAAARILGEATRKVLAASAANARS</sequence>
<proteinExistence type="predicted"/>
<dbReference type="Pfam" id="PF01261">
    <property type="entry name" value="AP_endonuc_2"/>
    <property type="match status" value="1"/>
</dbReference>
<feature type="domain" description="Xylose isomerase-like TIM barrel" evidence="1">
    <location>
        <begin position="26"/>
        <end position="254"/>
    </location>
</feature>
<name>A0A0K0X1Y7_MYCGD</name>
<dbReference type="InterPro" id="IPR050312">
    <property type="entry name" value="IolE/XylAMocC-like"/>
</dbReference>
<dbReference type="GO" id="GO:0004519">
    <property type="term" value="F:endonuclease activity"/>
    <property type="evidence" value="ECO:0007669"/>
    <property type="project" value="UniProtKB-KW"/>
</dbReference>
<dbReference type="EMBL" id="CP012150">
    <property type="protein sequence ID" value="AKS31445.1"/>
    <property type="molecule type" value="Genomic_DNA"/>
</dbReference>
<dbReference type="Gene3D" id="3.20.20.150">
    <property type="entry name" value="Divalent-metal-dependent TIM barrel enzymes"/>
    <property type="match status" value="1"/>
</dbReference>
<dbReference type="KEGG" id="mgo:AFA91_05610"/>
<evidence type="ECO:0000313" key="2">
    <source>
        <dbReference type="EMBL" id="AKS31445.1"/>
    </source>
</evidence>
<dbReference type="InterPro" id="IPR013022">
    <property type="entry name" value="Xyl_isomerase-like_TIM-brl"/>
</dbReference>
<protein>
    <submittedName>
        <fullName evidence="2">AP endonuclease</fullName>
    </submittedName>
</protein>
<dbReference type="AlphaFoldDB" id="A0A0K0X1Y7"/>
<dbReference type="InterPro" id="IPR036237">
    <property type="entry name" value="Xyl_isomerase-like_sf"/>
</dbReference>
<accession>A0A0K0X1Y7</accession>
<gene>
    <name evidence="2" type="ORF">AFA91_05610</name>
</gene>
<keyword evidence="2" id="KW-0255">Endonuclease</keyword>
<dbReference type="PANTHER" id="PTHR12110">
    <property type="entry name" value="HYDROXYPYRUVATE ISOMERASE"/>
    <property type="match status" value="1"/>
</dbReference>
<dbReference type="OrthoDB" id="9780241at2"/>
<keyword evidence="2" id="KW-0540">Nuclease</keyword>
<organism evidence="2 3">
    <name type="scientific">Mycolicibacterium goodii</name>
    <name type="common">Mycobacterium goodii</name>
    <dbReference type="NCBI Taxonomy" id="134601"/>
    <lineage>
        <taxon>Bacteria</taxon>
        <taxon>Bacillati</taxon>
        <taxon>Actinomycetota</taxon>
        <taxon>Actinomycetes</taxon>
        <taxon>Mycobacteriales</taxon>
        <taxon>Mycobacteriaceae</taxon>
        <taxon>Mycolicibacterium</taxon>
    </lineage>
</organism>
<evidence type="ECO:0000259" key="1">
    <source>
        <dbReference type="Pfam" id="PF01261"/>
    </source>
</evidence>
<dbReference type="PANTHER" id="PTHR12110:SF48">
    <property type="entry name" value="BLL3656 PROTEIN"/>
    <property type="match status" value="1"/>
</dbReference>
<dbReference type="SUPFAM" id="SSF51658">
    <property type="entry name" value="Xylose isomerase-like"/>
    <property type="match status" value="1"/>
</dbReference>
<reference evidence="2 3" key="1">
    <citation type="submission" date="2015-07" db="EMBL/GenBank/DDBJ databases">
        <title>Complete genome sequence of Mycobacterium goodii X7B, a facultative thermophilic biodesulfurizing bacterium.</title>
        <authorList>
            <person name="Yu B."/>
            <person name="Li F."/>
            <person name="Xu P."/>
        </authorList>
    </citation>
    <scope>NUCLEOTIDE SEQUENCE [LARGE SCALE GENOMIC DNA]</scope>
    <source>
        <strain evidence="2 3">X7B</strain>
    </source>
</reference>
<evidence type="ECO:0000313" key="3">
    <source>
        <dbReference type="Proteomes" id="UP000062255"/>
    </source>
</evidence>
<dbReference type="STRING" id="134601.AFA91_05610"/>
<dbReference type="RefSeq" id="WP_049743852.1">
    <property type="nucleotide sequence ID" value="NZ_CP012150.1"/>
</dbReference>